<dbReference type="PANTHER" id="PTHR45228">
    <property type="entry name" value="CYCLIC DI-GMP PHOSPHODIESTERASE TM_0186-RELATED"/>
    <property type="match status" value="1"/>
</dbReference>
<keyword evidence="1" id="KW-0812">Transmembrane</keyword>
<keyword evidence="4" id="KW-1185">Reference proteome</keyword>
<dbReference type="EMBL" id="LNQR01000057">
    <property type="protein sequence ID" value="KWT86085.1"/>
    <property type="molecule type" value="Genomic_DNA"/>
</dbReference>
<dbReference type="CDD" id="cd00077">
    <property type="entry name" value="HDc"/>
    <property type="match status" value="1"/>
</dbReference>
<keyword evidence="1" id="KW-1133">Transmembrane helix</keyword>
<evidence type="ECO:0000259" key="2">
    <source>
        <dbReference type="PROSITE" id="PS51832"/>
    </source>
</evidence>
<evidence type="ECO:0000313" key="4">
    <source>
        <dbReference type="Proteomes" id="UP000060487"/>
    </source>
</evidence>
<feature type="transmembrane region" description="Helical" evidence="1">
    <location>
        <begin position="198"/>
        <end position="221"/>
    </location>
</feature>
<gene>
    <name evidence="3" type="ORF">ASN18_1572</name>
</gene>
<dbReference type="InterPro" id="IPR037522">
    <property type="entry name" value="HD_GYP_dom"/>
</dbReference>
<dbReference type="Gene3D" id="1.10.3210.10">
    <property type="entry name" value="Hypothetical protein af1432"/>
    <property type="match status" value="1"/>
</dbReference>
<keyword evidence="1" id="KW-0472">Membrane</keyword>
<proteinExistence type="predicted"/>
<protein>
    <submittedName>
        <fullName evidence="3">Phosphohydrolase</fullName>
        <ecNumber evidence="3">3.1.4.52</ecNumber>
    </submittedName>
</protein>
<comment type="caution">
    <text evidence="3">The sequence shown here is derived from an EMBL/GenBank/DDBJ whole genome shotgun (WGS) entry which is preliminary data.</text>
</comment>
<dbReference type="InterPro" id="IPR003607">
    <property type="entry name" value="HD/PDEase_dom"/>
</dbReference>
<dbReference type="SMART" id="SM00471">
    <property type="entry name" value="HDc"/>
    <property type="match status" value="1"/>
</dbReference>
<keyword evidence="3" id="KW-0378">Hydrolase</keyword>
<dbReference type="Pfam" id="PF13487">
    <property type="entry name" value="HD_5"/>
    <property type="match status" value="1"/>
</dbReference>
<reference evidence="3 4" key="1">
    <citation type="submission" date="2015-11" db="EMBL/GenBank/DDBJ databases">
        <authorList>
            <person name="Lin W."/>
        </authorList>
    </citation>
    <scope>NUCLEOTIDE SEQUENCE [LARGE SCALE GENOMIC DNA]</scope>
    <source>
        <strain evidence="3 4">HCH-1</strain>
    </source>
</reference>
<dbReference type="RefSeq" id="WP_085052193.1">
    <property type="nucleotide sequence ID" value="NZ_LNQR01000057.1"/>
</dbReference>
<dbReference type="SUPFAM" id="SSF109604">
    <property type="entry name" value="HD-domain/PDEase-like"/>
    <property type="match status" value="1"/>
</dbReference>
<dbReference type="InterPro" id="IPR052020">
    <property type="entry name" value="Cyclic_di-GMP/3'3'-cGAMP_PDE"/>
</dbReference>
<accession>A0ABR5SFJ3</accession>
<dbReference type="Proteomes" id="UP000060487">
    <property type="component" value="Unassembled WGS sequence"/>
</dbReference>
<name>A0ABR5SFJ3_9BACT</name>
<dbReference type="GO" id="GO:0071111">
    <property type="term" value="F:cyclic-guanylate-specific phosphodiesterase activity"/>
    <property type="evidence" value="ECO:0007669"/>
    <property type="project" value="UniProtKB-EC"/>
</dbReference>
<evidence type="ECO:0000256" key="1">
    <source>
        <dbReference type="SAM" id="Phobius"/>
    </source>
</evidence>
<dbReference type="PROSITE" id="PS51832">
    <property type="entry name" value="HD_GYP"/>
    <property type="match status" value="1"/>
</dbReference>
<organism evidence="3 4">
    <name type="scientific">Candidatus Magnetominusculus xianensis</name>
    <dbReference type="NCBI Taxonomy" id="1748249"/>
    <lineage>
        <taxon>Bacteria</taxon>
        <taxon>Pseudomonadati</taxon>
        <taxon>Nitrospirota</taxon>
        <taxon>Nitrospiria</taxon>
        <taxon>Nitrospirales</taxon>
        <taxon>Nitrospiraceae</taxon>
        <taxon>Candidatus Magnetominusculus</taxon>
    </lineage>
</organism>
<feature type="transmembrane region" description="Helical" evidence="1">
    <location>
        <begin position="37"/>
        <end position="55"/>
    </location>
</feature>
<dbReference type="EC" id="3.1.4.52" evidence="3"/>
<sequence>MGTEDRRREFAEVTQYQDIHVMTTASTNIHRKLIKRLILGWVVLSVVLGGVVFLVKLEDIDDFVETLAINESKPLIHDRQYFSQDITEQEREEILSKLNHHIEMAHFVVVELYSADRKELYKVTSKDTDITEKCEKYIESDNHSYLFGDTAKYTKYFIDRRVYLNFVVPLFDDNNKKYGYFEAVYRADDRTMAAIRNLTFGSLLIVVVTVFVTVIIFYPIVMGMNKDLITLNKDLTTLTYNLSDANIGILKSLGSAIAKRDSDTNSHNYRVTIYAVTLGETLKLQDIEIQSLIKGSFLHDIGKIAISDNILLKQGKLTEEEFDMMKTHVSHGVDIVGQYEWLRTALDVVANHHERYDGKGYLRQLKGEDIPYNARIFAIADVFDALTSKRPYKEPFSYEKTIEIMKENSGKHFDPALLEVFIGISAALYDQISRTEDTILEKTMTGLVSKYF</sequence>
<evidence type="ECO:0000313" key="3">
    <source>
        <dbReference type="EMBL" id="KWT86085.1"/>
    </source>
</evidence>
<feature type="domain" description="HD-GYP" evidence="2">
    <location>
        <begin position="242"/>
        <end position="437"/>
    </location>
</feature>